<dbReference type="Proteomes" id="UP000594260">
    <property type="component" value="Unplaced"/>
</dbReference>
<dbReference type="InterPro" id="IPR036508">
    <property type="entry name" value="Chitin-bd_dom_sf"/>
</dbReference>
<dbReference type="PANTHER" id="PTHR22933:SF31">
    <property type="entry name" value="FI18007P1"/>
    <property type="match status" value="1"/>
</dbReference>
<feature type="domain" description="Chitin-binding type-2" evidence="2">
    <location>
        <begin position="173"/>
        <end position="240"/>
    </location>
</feature>
<feature type="compositionally biased region" description="Basic residues" evidence="1">
    <location>
        <begin position="564"/>
        <end position="574"/>
    </location>
</feature>
<evidence type="ECO:0000256" key="1">
    <source>
        <dbReference type="SAM" id="MobiDB-lite"/>
    </source>
</evidence>
<dbReference type="KEGG" id="vde:111242789"/>
<protein>
    <recommendedName>
        <fullName evidence="2">Chitin-binding type-2 domain-containing protein</fullName>
    </recommendedName>
</protein>
<dbReference type="SMART" id="SM00494">
    <property type="entry name" value="ChtBD2"/>
    <property type="match status" value="1"/>
</dbReference>
<reference evidence="3" key="1">
    <citation type="submission" date="2021-01" db="UniProtKB">
        <authorList>
            <consortium name="EnsemblMetazoa"/>
        </authorList>
    </citation>
    <scope>IDENTIFICATION</scope>
</reference>
<dbReference type="SUPFAM" id="SSF57625">
    <property type="entry name" value="Invertebrate chitin-binding proteins"/>
    <property type="match status" value="1"/>
</dbReference>
<dbReference type="InterPro" id="IPR052976">
    <property type="entry name" value="Scoloptoxin-like"/>
</dbReference>
<sequence>MPHANINDNRMLFLQWRQRRCSMTTVSSWSQPQLCRRSLLLALIAVVVISFIGKAESRPQNVVQHSTERPAITVSKASTATPTAFSIVQPTSFTAKPAITTAQPDDRNQVDRRLHSNEFHPDEYRHAEYFVTSRRQTQPFQNERSVVKPDDVVYQRTMIRNPEDAFTATIQTDFQCPRGRPGYYADVQNGCRVFHICHQYTMPNGEPHSIRYSQLCPPGTIFDQVTLTCNFIWAAVSCESANQFFYINSNLYLPDRHFISDADVERARSLNPSSYRAYKPERYMTDVPAAPVTTRTTTTIPRTNIAKSVAPATYSPPPSLAPRAPAVRSYEKTRYISRPAIIYNIQGGGRRIRYDTHMATHDGGHSDIYVERNLVEPLTTTYVRPASVREKLVAESPRHTQNAITRPSSHSRRHYYIHQSETPKVNTDTAQVQFSTYAPHMGFLGFIPDQRYTTISLASYPYNHNYTSSGTLRSFDSRYKYNPVLNAPVHSPKEVPRFETLAPGRIRPLGYVSEHDPSYERSYKFSLPTQRPLIPASEFPGFRQSAKGVFRSSLTSQRHDPHAYHHSHHQHHHNNLYEPGQRVTSAPLPPTTFSQQRSLPAVPAVPVTTEKRPASPKTEEIVDEVLIDKARRPVAFTLQQYDSRHNRHFERRVRLPEETIEFVQEPVTVRGGTRVKTLFSTTADEVPYLKRTARSYKEFVGPIFKGASAIPGVIPQEYLE</sequence>
<dbReference type="PANTHER" id="PTHR22933">
    <property type="entry name" value="FI18007P1-RELATED"/>
    <property type="match status" value="1"/>
</dbReference>
<dbReference type="InterPro" id="IPR002557">
    <property type="entry name" value="Chitin-bd_dom"/>
</dbReference>
<evidence type="ECO:0000313" key="3">
    <source>
        <dbReference type="EnsemblMetazoa" id="XP_022643336"/>
    </source>
</evidence>
<feature type="region of interest" description="Disordered" evidence="1">
    <location>
        <begin position="393"/>
        <end position="412"/>
    </location>
</feature>
<feature type="compositionally biased region" description="Polar residues" evidence="1">
    <location>
        <begin position="399"/>
        <end position="408"/>
    </location>
</feature>
<dbReference type="Gene3D" id="2.170.140.10">
    <property type="entry name" value="Chitin binding domain"/>
    <property type="match status" value="1"/>
</dbReference>
<feature type="region of interest" description="Disordered" evidence="1">
    <location>
        <begin position="552"/>
        <end position="616"/>
    </location>
</feature>
<keyword evidence="4" id="KW-1185">Reference proteome</keyword>
<dbReference type="EnsemblMetazoa" id="XM_022787601">
    <property type="protein sequence ID" value="XP_022643336"/>
    <property type="gene ID" value="LOC111242789"/>
</dbReference>
<dbReference type="RefSeq" id="XP_022643336.1">
    <property type="nucleotide sequence ID" value="XM_022787601.1"/>
</dbReference>
<accession>A0A7M7IW68</accession>
<evidence type="ECO:0000313" key="4">
    <source>
        <dbReference type="Proteomes" id="UP000594260"/>
    </source>
</evidence>
<dbReference type="OrthoDB" id="6428908at2759"/>
<evidence type="ECO:0000259" key="2">
    <source>
        <dbReference type="PROSITE" id="PS50940"/>
    </source>
</evidence>
<dbReference type="GeneID" id="111242789"/>
<dbReference type="PROSITE" id="PS50940">
    <property type="entry name" value="CHIT_BIND_II"/>
    <property type="match status" value="1"/>
</dbReference>
<organism evidence="3 4">
    <name type="scientific">Varroa destructor</name>
    <name type="common">Honeybee mite</name>
    <dbReference type="NCBI Taxonomy" id="109461"/>
    <lineage>
        <taxon>Eukaryota</taxon>
        <taxon>Metazoa</taxon>
        <taxon>Ecdysozoa</taxon>
        <taxon>Arthropoda</taxon>
        <taxon>Chelicerata</taxon>
        <taxon>Arachnida</taxon>
        <taxon>Acari</taxon>
        <taxon>Parasitiformes</taxon>
        <taxon>Mesostigmata</taxon>
        <taxon>Gamasina</taxon>
        <taxon>Dermanyssoidea</taxon>
        <taxon>Varroidae</taxon>
        <taxon>Varroa</taxon>
    </lineage>
</organism>
<name>A0A7M7IW68_VARDE</name>
<dbReference type="InParanoid" id="A0A7M7IW68"/>
<dbReference type="GO" id="GO:0008061">
    <property type="term" value="F:chitin binding"/>
    <property type="evidence" value="ECO:0007669"/>
    <property type="project" value="InterPro"/>
</dbReference>
<dbReference type="GO" id="GO:0005576">
    <property type="term" value="C:extracellular region"/>
    <property type="evidence" value="ECO:0007669"/>
    <property type="project" value="InterPro"/>
</dbReference>
<dbReference type="Pfam" id="PF01607">
    <property type="entry name" value="CBM_14"/>
    <property type="match status" value="1"/>
</dbReference>
<dbReference type="AlphaFoldDB" id="A0A7M7IW68"/>
<proteinExistence type="predicted"/>